<evidence type="ECO:0000313" key="3">
    <source>
        <dbReference type="Proteomes" id="UP000189761"/>
    </source>
</evidence>
<evidence type="ECO:0000313" key="2">
    <source>
        <dbReference type="EMBL" id="OOP66500.1"/>
    </source>
</evidence>
<keyword evidence="2" id="KW-0808">Transferase</keyword>
<proteinExistence type="predicted"/>
<comment type="caution">
    <text evidence="2">The sequence shown here is derived from an EMBL/GenBank/DDBJ whole genome shotgun (WGS) entry which is preliminary data.</text>
</comment>
<organism evidence="2 3">
    <name type="scientific">Heyndrickxia oleronia</name>
    <dbReference type="NCBI Taxonomy" id="38875"/>
    <lineage>
        <taxon>Bacteria</taxon>
        <taxon>Bacillati</taxon>
        <taxon>Bacillota</taxon>
        <taxon>Bacilli</taxon>
        <taxon>Bacillales</taxon>
        <taxon>Bacillaceae</taxon>
        <taxon>Heyndrickxia</taxon>
    </lineage>
</organism>
<dbReference type="InterPro" id="IPR029063">
    <property type="entry name" value="SAM-dependent_MTases_sf"/>
</dbReference>
<dbReference type="GO" id="GO:0008168">
    <property type="term" value="F:methyltransferase activity"/>
    <property type="evidence" value="ECO:0007669"/>
    <property type="project" value="UniProtKB-KW"/>
</dbReference>
<dbReference type="AlphaFoldDB" id="A0A8E2I913"/>
<gene>
    <name evidence="2" type="ORF">BWZ43_20675</name>
</gene>
<dbReference type="CDD" id="cd02440">
    <property type="entry name" value="AdoMet_MTases"/>
    <property type="match status" value="1"/>
</dbReference>
<protein>
    <submittedName>
        <fullName evidence="2">SAM-dependent methyltransferase</fullName>
    </submittedName>
</protein>
<dbReference type="SUPFAM" id="SSF53335">
    <property type="entry name" value="S-adenosyl-L-methionine-dependent methyltransferases"/>
    <property type="match status" value="1"/>
</dbReference>
<dbReference type="Pfam" id="PF13847">
    <property type="entry name" value="Methyltransf_31"/>
    <property type="match status" value="1"/>
</dbReference>
<dbReference type="Gene3D" id="3.40.50.150">
    <property type="entry name" value="Vaccinia Virus protein VP39"/>
    <property type="match status" value="1"/>
</dbReference>
<dbReference type="Proteomes" id="UP000189761">
    <property type="component" value="Unassembled WGS sequence"/>
</dbReference>
<dbReference type="GO" id="GO:0032259">
    <property type="term" value="P:methylation"/>
    <property type="evidence" value="ECO:0007669"/>
    <property type="project" value="UniProtKB-KW"/>
</dbReference>
<keyword evidence="3" id="KW-1185">Reference proteome</keyword>
<dbReference type="EMBL" id="MTLA01000305">
    <property type="protein sequence ID" value="OOP66500.1"/>
    <property type="molecule type" value="Genomic_DNA"/>
</dbReference>
<evidence type="ECO:0000259" key="1">
    <source>
        <dbReference type="Pfam" id="PF13847"/>
    </source>
</evidence>
<dbReference type="RefSeq" id="WP_078111092.1">
    <property type="nucleotide sequence ID" value="NZ_CP065424.1"/>
</dbReference>
<reference evidence="2 3" key="1">
    <citation type="submission" date="2017-01" db="EMBL/GenBank/DDBJ databases">
        <title>Draft genome sequence of Bacillus oleronius.</title>
        <authorList>
            <person name="Allam M."/>
        </authorList>
    </citation>
    <scope>NUCLEOTIDE SEQUENCE [LARGE SCALE GENOMIC DNA]</scope>
    <source>
        <strain evidence="2 3">DSM 9356</strain>
    </source>
</reference>
<feature type="domain" description="Methyltransferase" evidence="1">
    <location>
        <begin position="57"/>
        <end position="153"/>
    </location>
</feature>
<sequence length="259" mass="29662">MKLLDPSTFPDWVSPHSVHWYEQLSNLQGKYEYPWNSIYSEPNGETTFDKEVARMIKEKKVLDIGCGHGEFTMKCSHLAKEITGFDMTDRFIKVGNENKRPNMSFVVGNSKDPLPFNQEAFDCAYNRKGPTSSYLSLKQVVKSGGEILGLHPSDEMGKELPQLFPNFFSPSQGTPILNTLKQRLEQSHFSFAVVEIVNSLEYLQSPIDVIKYRCFGQNPNIFHRIKEENIDEITRIFKQNTSENGLPITFSHYIVRAVV</sequence>
<keyword evidence="2" id="KW-0489">Methyltransferase</keyword>
<dbReference type="InterPro" id="IPR025714">
    <property type="entry name" value="Methyltranfer_dom"/>
</dbReference>
<name>A0A8E2I913_9BACI</name>
<accession>A0A8E2I913</accession>